<gene>
    <name evidence="3" type="ORF">POM88_012395</name>
</gene>
<name>A0AAD8IWF0_9APIA</name>
<proteinExistence type="inferred from homology"/>
<reference evidence="3" key="2">
    <citation type="submission" date="2023-05" db="EMBL/GenBank/DDBJ databases">
        <authorList>
            <person name="Schelkunov M.I."/>
        </authorList>
    </citation>
    <scope>NUCLEOTIDE SEQUENCE</scope>
    <source>
        <strain evidence="3">Hsosn_3</strain>
        <tissue evidence="3">Leaf</tissue>
    </source>
</reference>
<organism evidence="3 4">
    <name type="scientific">Heracleum sosnowskyi</name>
    <dbReference type="NCBI Taxonomy" id="360622"/>
    <lineage>
        <taxon>Eukaryota</taxon>
        <taxon>Viridiplantae</taxon>
        <taxon>Streptophyta</taxon>
        <taxon>Embryophyta</taxon>
        <taxon>Tracheophyta</taxon>
        <taxon>Spermatophyta</taxon>
        <taxon>Magnoliopsida</taxon>
        <taxon>eudicotyledons</taxon>
        <taxon>Gunneridae</taxon>
        <taxon>Pentapetalae</taxon>
        <taxon>asterids</taxon>
        <taxon>campanulids</taxon>
        <taxon>Apiales</taxon>
        <taxon>Apiaceae</taxon>
        <taxon>Apioideae</taxon>
        <taxon>apioid superclade</taxon>
        <taxon>Tordylieae</taxon>
        <taxon>Tordyliinae</taxon>
        <taxon>Heracleum</taxon>
    </lineage>
</organism>
<protein>
    <submittedName>
        <fullName evidence="3">LOB domain-containing protein</fullName>
    </submittedName>
</protein>
<dbReference type="Proteomes" id="UP001237642">
    <property type="component" value="Unassembled WGS sequence"/>
</dbReference>
<dbReference type="PROSITE" id="PS50891">
    <property type="entry name" value="LOB"/>
    <property type="match status" value="1"/>
</dbReference>
<dbReference type="PANTHER" id="PTHR31301:SF19">
    <property type="entry name" value="LOB DOMAIN-CONTAINING PROTEIN 2"/>
    <property type="match status" value="1"/>
</dbReference>
<evidence type="ECO:0000256" key="1">
    <source>
        <dbReference type="ARBA" id="ARBA00005474"/>
    </source>
</evidence>
<evidence type="ECO:0000259" key="2">
    <source>
        <dbReference type="PROSITE" id="PS50891"/>
    </source>
</evidence>
<dbReference type="Pfam" id="PF03195">
    <property type="entry name" value="LOB"/>
    <property type="match status" value="1"/>
</dbReference>
<dbReference type="AlphaFoldDB" id="A0AAD8IWF0"/>
<dbReference type="PANTHER" id="PTHR31301">
    <property type="entry name" value="LOB DOMAIN-CONTAINING PROTEIN 4-RELATED"/>
    <property type="match status" value="1"/>
</dbReference>
<evidence type="ECO:0000313" key="3">
    <source>
        <dbReference type="EMBL" id="KAK1393339.1"/>
    </source>
</evidence>
<comment type="caution">
    <text evidence="3">The sequence shown here is derived from an EMBL/GenBank/DDBJ whole genome shotgun (WGS) entry which is preliminary data.</text>
</comment>
<evidence type="ECO:0000313" key="4">
    <source>
        <dbReference type="Proteomes" id="UP001237642"/>
    </source>
</evidence>
<sequence>MQKENGSLAAACASCRHQRKKCTENCVLAPYFPLNKNKEFQAVHKLFGVSNVTKILSGLDVRDRRRAVDSLIWEASCRQNDPILGSFGEFSRVFEELQWYKDQFRNNFQTVAPRNNNNNNHHHNVSFLNNNRSGFNSSSNNSGFMSMNKNRNTSAPLVSANPSSAVVPANSYPAGYSYHESYQCTDRVRDELSYNCSSLRNAERLKEDSNNSSSLILHPHQQYGIQQIENFKEESSNGSVILPQHYSMSGFNQPYYQLSGQYGPSTEAKP</sequence>
<reference evidence="3" key="1">
    <citation type="submission" date="2023-02" db="EMBL/GenBank/DDBJ databases">
        <title>Genome of toxic invasive species Heracleum sosnowskyi carries increased number of genes despite the absence of recent whole-genome duplications.</title>
        <authorList>
            <person name="Schelkunov M."/>
            <person name="Shtratnikova V."/>
            <person name="Makarenko M."/>
            <person name="Klepikova A."/>
            <person name="Omelchenko D."/>
            <person name="Novikova G."/>
            <person name="Obukhova E."/>
            <person name="Bogdanov V."/>
            <person name="Penin A."/>
            <person name="Logacheva M."/>
        </authorList>
    </citation>
    <scope>NUCLEOTIDE SEQUENCE</scope>
    <source>
        <strain evidence="3">Hsosn_3</strain>
        <tissue evidence="3">Leaf</tissue>
    </source>
</reference>
<comment type="similarity">
    <text evidence="1">Belongs to the LOB domain-containing protein family.</text>
</comment>
<accession>A0AAD8IWF0</accession>
<dbReference type="EMBL" id="JAUIZM010000003">
    <property type="protein sequence ID" value="KAK1393339.1"/>
    <property type="molecule type" value="Genomic_DNA"/>
</dbReference>
<keyword evidence="4" id="KW-1185">Reference proteome</keyword>
<dbReference type="InterPro" id="IPR004883">
    <property type="entry name" value="LOB"/>
</dbReference>
<feature type="domain" description="LOB" evidence="2">
    <location>
        <begin position="10"/>
        <end position="111"/>
    </location>
</feature>